<evidence type="ECO:0000256" key="2">
    <source>
        <dbReference type="ARBA" id="ARBA00022475"/>
    </source>
</evidence>
<feature type="transmembrane region" description="Helical" evidence="8">
    <location>
        <begin position="409"/>
        <end position="429"/>
    </location>
</feature>
<evidence type="ECO:0000313" key="10">
    <source>
        <dbReference type="Proteomes" id="UP001501645"/>
    </source>
</evidence>
<dbReference type="PANTHER" id="PTHR33908">
    <property type="entry name" value="MANNOSYLTRANSFERASE YKCB-RELATED"/>
    <property type="match status" value="1"/>
</dbReference>
<comment type="caution">
    <text evidence="9">The sequence shown here is derived from an EMBL/GenBank/DDBJ whole genome shotgun (WGS) entry which is preliminary data.</text>
</comment>
<keyword evidence="5 8" id="KW-0812">Transmembrane</keyword>
<accession>A0ABP8ZYM9</accession>
<sequence length="441" mass="45141">MLIVAVAVAGPLAYLFASPLYSSGDEAAHVDYALQLWTGRLPVFEDGLVLSADVGTFPPVQWTAQHPPLLYLLLAPVVGPLASSGDAVAAGYAARIVIVALSVALAYAVRGLATALRPGDRRLGLLAVAVLALSQWFLRLGGSVYNDVLAALVVVLATTAFVRMVRGARTWTTVAGFVVALALASLVRLASVPPAGLLAAALLVLALVDRRPGRVRLVVAGAAGPLAMLAASGWFYARNLALTGSISGGHPEWAMANLGRERTTLAEVVAAPDTWRQLLGQFSPADGAWSLAADAVLFLAPVAIGAVVLAVGGPRAVRAPRAFAVAVILAAGVGVLVMQLLYVGETGSPNGRYLFTVTATLAPLLAAGLLAPPRGRWLAAAWIVVEVVLVAALLHAALSRTFSTPQAGIQPVAAWIAFAVLSAGALAIAGSTARSRRAVGA</sequence>
<feature type="transmembrane region" description="Helical" evidence="8">
    <location>
        <begin position="192"/>
        <end position="208"/>
    </location>
</feature>
<name>A0ABP8ZYM9_9MICO</name>
<evidence type="ECO:0000256" key="1">
    <source>
        <dbReference type="ARBA" id="ARBA00004651"/>
    </source>
</evidence>
<keyword evidence="6 8" id="KW-1133">Transmembrane helix</keyword>
<feature type="transmembrane region" description="Helical" evidence="8">
    <location>
        <begin position="323"/>
        <end position="341"/>
    </location>
</feature>
<gene>
    <name evidence="9" type="ORF">GCM10023351_11400</name>
</gene>
<evidence type="ECO:0008006" key="11">
    <source>
        <dbReference type="Google" id="ProtNLM"/>
    </source>
</evidence>
<dbReference type="PANTHER" id="PTHR33908:SF11">
    <property type="entry name" value="MEMBRANE PROTEIN"/>
    <property type="match status" value="1"/>
</dbReference>
<proteinExistence type="predicted"/>
<feature type="transmembrane region" description="Helical" evidence="8">
    <location>
        <begin position="215"/>
        <end position="237"/>
    </location>
</feature>
<keyword evidence="10" id="KW-1185">Reference proteome</keyword>
<evidence type="ECO:0000256" key="5">
    <source>
        <dbReference type="ARBA" id="ARBA00022692"/>
    </source>
</evidence>
<evidence type="ECO:0000256" key="6">
    <source>
        <dbReference type="ARBA" id="ARBA00022989"/>
    </source>
</evidence>
<dbReference type="EMBL" id="BAABKO010000001">
    <property type="protein sequence ID" value="GAA4769384.1"/>
    <property type="molecule type" value="Genomic_DNA"/>
</dbReference>
<dbReference type="InterPro" id="IPR050297">
    <property type="entry name" value="LipidA_mod_glycosyltrf_83"/>
</dbReference>
<feature type="transmembrane region" description="Helical" evidence="8">
    <location>
        <begin position="377"/>
        <end position="397"/>
    </location>
</feature>
<evidence type="ECO:0000256" key="3">
    <source>
        <dbReference type="ARBA" id="ARBA00022676"/>
    </source>
</evidence>
<keyword evidence="3" id="KW-0328">Glycosyltransferase</keyword>
<feature type="transmembrane region" description="Helical" evidence="8">
    <location>
        <begin position="144"/>
        <end position="162"/>
    </location>
</feature>
<feature type="transmembrane region" description="Helical" evidence="8">
    <location>
        <begin position="288"/>
        <end position="311"/>
    </location>
</feature>
<feature type="transmembrane region" description="Helical" evidence="8">
    <location>
        <begin position="353"/>
        <end position="370"/>
    </location>
</feature>
<keyword evidence="7 8" id="KW-0472">Membrane</keyword>
<comment type="subcellular location">
    <subcellularLocation>
        <location evidence="1">Cell membrane</location>
        <topology evidence="1">Multi-pass membrane protein</topology>
    </subcellularLocation>
</comment>
<evidence type="ECO:0000256" key="7">
    <source>
        <dbReference type="ARBA" id="ARBA00023136"/>
    </source>
</evidence>
<keyword evidence="2" id="KW-1003">Cell membrane</keyword>
<feature type="transmembrane region" description="Helical" evidence="8">
    <location>
        <begin position="169"/>
        <end position="186"/>
    </location>
</feature>
<evidence type="ECO:0000313" key="9">
    <source>
        <dbReference type="EMBL" id="GAA4769384.1"/>
    </source>
</evidence>
<evidence type="ECO:0000256" key="8">
    <source>
        <dbReference type="SAM" id="Phobius"/>
    </source>
</evidence>
<organism evidence="9 10">
    <name type="scientific">Microbacterium gilvum</name>
    <dbReference type="NCBI Taxonomy" id="1336204"/>
    <lineage>
        <taxon>Bacteria</taxon>
        <taxon>Bacillati</taxon>
        <taxon>Actinomycetota</taxon>
        <taxon>Actinomycetes</taxon>
        <taxon>Micrococcales</taxon>
        <taxon>Microbacteriaceae</taxon>
        <taxon>Microbacterium</taxon>
    </lineage>
</organism>
<protein>
    <recommendedName>
        <fullName evidence="11">Glycosyltransferase RgtA/B/C/D-like domain-containing protein</fullName>
    </recommendedName>
</protein>
<dbReference type="Proteomes" id="UP001501645">
    <property type="component" value="Unassembled WGS sequence"/>
</dbReference>
<evidence type="ECO:0000256" key="4">
    <source>
        <dbReference type="ARBA" id="ARBA00022679"/>
    </source>
</evidence>
<feature type="transmembrane region" description="Helical" evidence="8">
    <location>
        <begin position="121"/>
        <end position="138"/>
    </location>
</feature>
<keyword evidence="4" id="KW-0808">Transferase</keyword>
<feature type="transmembrane region" description="Helical" evidence="8">
    <location>
        <begin position="89"/>
        <end position="109"/>
    </location>
</feature>
<reference evidence="10" key="1">
    <citation type="journal article" date="2019" name="Int. J. Syst. Evol. Microbiol.">
        <title>The Global Catalogue of Microorganisms (GCM) 10K type strain sequencing project: providing services to taxonomists for standard genome sequencing and annotation.</title>
        <authorList>
            <consortium name="The Broad Institute Genomics Platform"/>
            <consortium name="The Broad Institute Genome Sequencing Center for Infectious Disease"/>
            <person name="Wu L."/>
            <person name="Ma J."/>
        </authorList>
    </citation>
    <scope>NUCLEOTIDE SEQUENCE [LARGE SCALE GENOMIC DNA]</scope>
    <source>
        <strain evidence="10">JCM 18537</strain>
    </source>
</reference>